<feature type="chain" id="PRO_5029467156" evidence="2">
    <location>
        <begin position="20"/>
        <end position="420"/>
    </location>
</feature>
<keyword evidence="4" id="KW-1185">Reference proteome</keyword>
<evidence type="ECO:0000313" key="4">
    <source>
        <dbReference type="Proteomes" id="UP000593571"/>
    </source>
</evidence>
<sequence>MSSIGLLLLLLLLAPPLRPSSLPPLDTPEGKATITGLILSSIERATSFLKKRLPEINLDGVVGFRVLEVQLKGVQEVWAQDSRLQPLSLRVGKLVRKLEPLLHRSIFYLKLSDPQYLREFQPTIQPGFWKLPHVWMDTNASMVYSTLEPEDSFSEEHSDLCLVQLLGTGTDSSQPCRFSDFCRTLMTKPGCSGYCLSHQLLFFLLARMKGCTRGLFRQSQHYMNIFCANMMDLNWRAEAIGYAYPTRDIFMENILFCGIGGFSDFYKLRWLEAILSWQKPQEGCFGRPDAEDEELSKAIQHQQHHLRRVKRREKLFADGCSSHNTAMAVGALGGFLYILAQYPPANRELQQATPAPPTDMNGSTPASREDKTIPFIPPSWNPGSHPEKEAPESKVPQLRPLEEQGLGRKAGTVPGTAADE</sequence>
<keyword evidence="2" id="KW-0732">Signal</keyword>
<evidence type="ECO:0000256" key="1">
    <source>
        <dbReference type="SAM" id="MobiDB-lite"/>
    </source>
</evidence>
<dbReference type="Proteomes" id="UP000593571">
    <property type="component" value="Unassembled WGS sequence"/>
</dbReference>
<name>A0A7J8EWY2_ROUAE</name>
<evidence type="ECO:0000256" key="2">
    <source>
        <dbReference type="SAM" id="SignalP"/>
    </source>
</evidence>
<dbReference type="EMBL" id="JACASE010000008">
    <property type="protein sequence ID" value="KAF6439896.1"/>
    <property type="molecule type" value="Genomic_DNA"/>
</dbReference>
<dbReference type="Pfam" id="PF15882">
    <property type="entry name" value="DUF4735"/>
    <property type="match status" value="1"/>
</dbReference>
<dbReference type="GO" id="GO:0016020">
    <property type="term" value="C:membrane"/>
    <property type="evidence" value="ECO:0007669"/>
    <property type="project" value="TreeGrafter"/>
</dbReference>
<dbReference type="AlphaFoldDB" id="A0A7J8EWY2"/>
<evidence type="ECO:0000313" key="3">
    <source>
        <dbReference type="EMBL" id="KAF6439896.1"/>
    </source>
</evidence>
<dbReference type="PANTHER" id="PTHR33539">
    <property type="entry name" value="UPF0764 PROTEIN C16ORF89"/>
    <property type="match status" value="1"/>
</dbReference>
<protein>
    <submittedName>
        <fullName evidence="3">Uncharacterized protein</fullName>
    </submittedName>
</protein>
<organism evidence="3 4">
    <name type="scientific">Rousettus aegyptiacus</name>
    <name type="common">Egyptian fruit bat</name>
    <name type="synonym">Pteropus aegyptiacus</name>
    <dbReference type="NCBI Taxonomy" id="9407"/>
    <lineage>
        <taxon>Eukaryota</taxon>
        <taxon>Metazoa</taxon>
        <taxon>Chordata</taxon>
        <taxon>Craniata</taxon>
        <taxon>Vertebrata</taxon>
        <taxon>Euteleostomi</taxon>
        <taxon>Mammalia</taxon>
        <taxon>Eutheria</taxon>
        <taxon>Laurasiatheria</taxon>
        <taxon>Chiroptera</taxon>
        <taxon>Yinpterochiroptera</taxon>
        <taxon>Pteropodoidea</taxon>
        <taxon>Pteropodidae</taxon>
        <taxon>Rousettinae</taxon>
        <taxon>Rousettus</taxon>
    </lineage>
</organism>
<accession>A0A7J8EWY2</accession>
<gene>
    <name evidence="3" type="ORF">HJG63_001714</name>
</gene>
<dbReference type="PANTHER" id="PTHR33539:SF1">
    <property type="entry name" value="UPF0764 PROTEIN C16ORF89"/>
    <property type="match status" value="1"/>
</dbReference>
<proteinExistence type="predicted"/>
<dbReference type="InterPro" id="IPR031751">
    <property type="entry name" value="DUF4735"/>
</dbReference>
<feature type="signal peptide" evidence="2">
    <location>
        <begin position="1"/>
        <end position="19"/>
    </location>
</feature>
<comment type="caution">
    <text evidence="3">The sequence shown here is derived from an EMBL/GenBank/DDBJ whole genome shotgun (WGS) entry which is preliminary data.</text>
</comment>
<feature type="region of interest" description="Disordered" evidence="1">
    <location>
        <begin position="349"/>
        <end position="420"/>
    </location>
</feature>
<reference evidence="3 4" key="1">
    <citation type="journal article" date="2020" name="Nature">
        <title>Six reference-quality genomes reveal evolution of bat adaptations.</title>
        <authorList>
            <person name="Jebb D."/>
            <person name="Huang Z."/>
            <person name="Pippel M."/>
            <person name="Hughes G.M."/>
            <person name="Lavrichenko K."/>
            <person name="Devanna P."/>
            <person name="Winkler S."/>
            <person name="Jermiin L.S."/>
            <person name="Skirmuntt E.C."/>
            <person name="Katzourakis A."/>
            <person name="Burkitt-Gray L."/>
            <person name="Ray D.A."/>
            <person name="Sullivan K.A.M."/>
            <person name="Roscito J.G."/>
            <person name="Kirilenko B.M."/>
            <person name="Davalos L.M."/>
            <person name="Corthals A.P."/>
            <person name="Power M.L."/>
            <person name="Jones G."/>
            <person name="Ransome R.D."/>
            <person name="Dechmann D.K.N."/>
            <person name="Locatelli A.G."/>
            <person name="Puechmaille S.J."/>
            <person name="Fedrigo O."/>
            <person name="Jarvis E.D."/>
            <person name="Hiller M."/>
            <person name="Vernes S.C."/>
            <person name="Myers E.W."/>
            <person name="Teeling E.C."/>
        </authorList>
    </citation>
    <scope>NUCLEOTIDE SEQUENCE [LARGE SCALE GENOMIC DNA]</scope>
    <source>
        <strain evidence="3">MRouAeg1</strain>
        <tissue evidence="3">Muscle</tissue>
    </source>
</reference>
<dbReference type="GO" id="GO:0005829">
    <property type="term" value="C:cytosol"/>
    <property type="evidence" value="ECO:0007669"/>
    <property type="project" value="TreeGrafter"/>
</dbReference>
<dbReference type="OrthoDB" id="5949187at2759"/>